<dbReference type="CDD" id="cd00056">
    <property type="entry name" value="ENDO3c"/>
    <property type="match status" value="1"/>
</dbReference>
<reference evidence="16" key="2">
    <citation type="journal article" date="2020" name="Nat. Commun.">
        <title>Large-scale genome sequencing of mycorrhizal fungi provides insights into the early evolution of symbiotic traits.</title>
        <authorList>
            <person name="Miyauchi S."/>
            <person name="Kiss E."/>
            <person name="Kuo A."/>
            <person name="Drula E."/>
            <person name="Kohler A."/>
            <person name="Sanchez-Garcia M."/>
            <person name="Morin E."/>
            <person name="Andreopoulos B."/>
            <person name="Barry K.W."/>
            <person name="Bonito G."/>
            <person name="Buee M."/>
            <person name="Carver A."/>
            <person name="Chen C."/>
            <person name="Cichocki N."/>
            <person name="Clum A."/>
            <person name="Culley D."/>
            <person name="Crous P.W."/>
            <person name="Fauchery L."/>
            <person name="Girlanda M."/>
            <person name="Hayes R.D."/>
            <person name="Keri Z."/>
            <person name="LaButti K."/>
            <person name="Lipzen A."/>
            <person name="Lombard V."/>
            <person name="Magnuson J."/>
            <person name="Maillard F."/>
            <person name="Murat C."/>
            <person name="Nolan M."/>
            <person name="Ohm R.A."/>
            <person name="Pangilinan J."/>
            <person name="Pereira M.F."/>
            <person name="Perotto S."/>
            <person name="Peter M."/>
            <person name="Pfister S."/>
            <person name="Riley R."/>
            <person name="Sitrit Y."/>
            <person name="Stielow J.B."/>
            <person name="Szollosi G."/>
            <person name="Zifcakova L."/>
            <person name="Stursova M."/>
            <person name="Spatafora J.W."/>
            <person name="Tedersoo L."/>
            <person name="Vaario L.M."/>
            <person name="Yamada A."/>
            <person name="Yan M."/>
            <person name="Wang P."/>
            <person name="Xu J."/>
            <person name="Bruns T."/>
            <person name="Baldrian P."/>
            <person name="Vilgalys R."/>
            <person name="Dunand C."/>
            <person name="Henrissat B."/>
            <person name="Grigoriev I.V."/>
            <person name="Hibbett D."/>
            <person name="Nagy L.G."/>
            <person name="Martin F.M."/>
        </authorList>
    </citation>
    <scope>NUCLEOTIDE SEQUENCE</scope>
    <source>
        <strain evidence="16">BED1</strain>
    </source>
</reference>
<dbReference type="GO" id="GO:0034039">
    <property type="term" value="F:8-oxo-7,8-dihydroguanine DNA N-glycosylase activity"/>
    <property type="evidence" value="ECO:0007669"/>
    <property type="project" value="TreeGrafter"/>
</dbReference>
<dbReference type="PANTHER" id="PTHR42944:SF1">
    <property type="entry name" value="ADENINE DNA GLYCOSYLASE"/>
    <property type="match status" value="1"/>
</dbReference>
<dbReference type="InterPro" id="IPR003265">
    <property type="entry name" value="HhH-GPD_domain"/>
</dbReference>
<dbReference type="GO" id="GO:0005634">
    <property type="term" value="C:nucleus"/>
    <property type="evidence" value="ECO:0007669"/>
    <property type="project" value="TreeGrafter"/>
</dbReference>
<dbReference type="Proteomes" id="UP001194468">
    <property type="component" value="Unassembled WGS sequence"/>
</dbReference>
<reference evidence="16" key="1">
    <citation type="submission" date="2019-10" db="EMBL/GenBank/DDBJ databases">
        <authorList>
            <consortium name="DOE Joint Genome Institute"/>
            <person name="Kuo A."/>
            <person name="Miyauchi S."/>
            <person name="Kiss E."/>
            <person name="Drula E."/>
            <person name="Kohler A."/>
            <person name="Sanchez-Garcia M."/>
            <person name="Andreopoulos B."/>
            <person name="Barry K.W."/>
            <person name="Bonito G."/>
            <person name="Buee M."/>
            <person name="Carver A."/>
            <person name="Chen C."/>
            <person name="Cichocki N."/>
            <person name="Clum A."/>
            <person name="Culley D."/>
            <person name="Crous P.W."/>
            <person name="Fauchery L."/>
            <person name="Girlanda M."/>
            <person name="Hayes R."/>
            <person name="Keri Z."/>
            <person name="LaButti K."/>
            <person name="Lipzen A."/>
            <person name="Lombard V."/>
            <person name="Magnuson J."/>
            <person name="Maillard F."/>
            <person name="Morin E."/>
            <person name="Murat C."/>
            <person name="Nolan M."/>
            <person name="Ohm R."/>
            <person name="Pangilinan J."/>
            <person name="Pereira M."/>
            <person name="Perotto S."/>
            <person name="Peter M."/>
            <person name="Riley R."/>
            <person name="Sitrit Y."/>
            <person name="Stielow B."/>
            <person name="Szollosi G."/>
            <person name="Zifcakova L."/>
            <person name="Stursova M."/>
            <person name="Spatafora J.W."/>
            <person name="Tedersoo L."/>
            <person name="Vaario L.-M."/>
            <person name="Yamada A."/>
            <person name="Yan M."/>
            <person name="Wang P."/>
            <person name="Xu J."/>
            <person name="Bruns T."/>
            <person name="Baldrian P."/>
            <person name="Vilgalys R."/>
            <person name="Henrissat B."/>
            <person name="Grigoriev I.V."/>
            <person name="Hibbett D."/>
            <person name="Nagy L.G."/>
            <person name="Martin F.M."/>
        </authorList>
    </citation>
    <scope>NUCLEOTIDE SEQUENCE</scope>
    <source>
        <strain evidence="16">BED1</strain>
    </source>
</reference>
<evidence type="ECO:0000256" key="7">
    <source>
        <dbReference type="ARBA" id="ARBA00022723"/>
    </source>
</evidence>
<dbReference type="PANTHER" id="PTHR42944">
    <property type="entry name" value="ADENINE DNA GLYCOSYLASE"/>
    <property type="match status" value="1"/>
</dbReference>
<gene>
    <name evidence="16" type="ORF">L210DRAFT_3387574</name>
</gene>
<evidence type="ECO:0000256" key="1">
    <source>
        <dbReference type="ARBA" id="ARBA00000843"/>
    </source>
</evidence>
<comment type="cofactor">
    <cofactor evidence="2">
        <name>[4Fe-4S] cluster</name>
        <dbReference type="ChEBI" id="CHEBI:49883"/>
    </cofactor>
</comment>
<dbReference type="InterPro" id="IPR004035">
    <property type="entry name" value="Endouclease-III_FeS-bd_BS"/>
</dbReference>
<feature type="domain" description="HhH-GPD" evidence="15">
    <location>
        <begin position="134"/>
        <end position="287"/>
    </location>
</feature>
<evidence type="ECO:0000256" key="10">
    <source>
        <dbReference type="ARBA" id="ARBA00023004"/>
    </source>
</evidence>
<dbReference type="SUPFAM" id="SSF48150">
    <property type="entry name" value="DNA-glycosylase"/>
    <property type="match status" value="1"/>
</dbReference>
<keyword evidence="6" id="KW-0004">4Fe-4S</keyword>
<comment type="caution">
    <text evidence="16">The sequence shown here is derived from an EMBL/GenBank/DDBJ whole genome shotgun (WGS) entry which is preliminary data.</text>
</comment>
<evidence type="ECO:0000256" key="2">
    <source>
        <dbReference type="ARBA" id="ARBA00001966"/>
    </source>
</evidence>
<dbReference type="InterPro" id="IPR011257">
    <property type="entry name" value="DNA_glycosylase"/>
</dbReference>
<keyword evidence="12" id="KW-0234">DNA repair</keyword>
<accession>A0AAD4GJ88</accession>
<dbReference type="SUPFAM" id="SSF55811">
    <property type="entry name" value="Nudix"/>
    <property type="match status" value="1"/>
</dbReference>
<dbReference type="Gene3D" id="3.90.79.10">
    <property type="entry name" value="Nucleoside Triphosphate Pyrophosphohydrolase"/>
    <property type="match status" value="1"/>
</dbReference>
<dbReference type="GO" id="GO:0006285">
    <property type="term" value="P:base-excision repair, AP site formation"/>
    <property type="evidence" value="ECO:0007669"/>
    <property type="project" value="UniProtKB-ARBA"/>
</dbReference>
<dbReference type="InterPro" id="IPR044298">
    <property type="entry name" value="MIG/MutY"/>
</dbReference>
<name>A0AAD4GJ88_BOLED</name>
<dbReference type="SMART" id="SM00525">
    <property type="entry name" value="FES"/>
    <property type="match status" value="1"/>
</dbReference>
<organism evidence="16 17">
    <name type="scientific">Boletus edulis BED1</name>
    <dbReference type="NCBI Taxonomy" id="1328754"/>
    <lineage>
        <taxon>Eukaryota</taxon>
        <taxon>Fungi</taxon>
        <taxon>Dikarya</taxon>
        <taxon>Basidiomycota</taxon>
        <taxon>Agaricomycotina</taxon>
        <taxon>Agaricomycetes</taxon>
        <taxon>Agaricomycetidae</taxon>
        <taxon>Boletales</taxon>
        <taxon>Boletineae</taxon>
        <taxon>Boletaceae</taxon>
        <taxon>Boletoideae</taxon>
        <taxon>Boletus</taxon>
    </lineage>
</organism>
<proteinExistence type="inferred from homology"/>
<feature type="compositionally biased region" description="Basic residues" evidence="14">
    <location>
        <begin position="483"/>
        <end position="493"/>
    </location>
</feature>
<evidence type="ECO:0000313" key="16">
    <source>
        <dbReference type="EMBL" id="KAF8448666.1"/>
    </source>
</evidence>
<dbReference type="GO" id="GO:0035485">
    <property type="term" value="F:adenine/guanine mispair binding"/>
    <property type="evidence" value="ECO:0007669"/>
    <property type="project" value="TreeGrafter"/>
</dbReference>
<keyword evidence="8" id="KW-0227">DNA damage</keyword>
<dbReference type="GO" id="GO:0000701">
    <property type="term" value="F:purine-specific mismatch base pair DNA N-glycosylase activity"/>
    <property type="evidence" value="ECO:0007669"/>
    <property type="project" value="UniProtKB-EC"/>
</dbReference>
<dbReference type="GO" id="GO:0006298">
    <property type="term" value="P:mismatch repair"/>
    <property type="evidence" value="ECO:0007669"/>
    <property type="project" value="TreeGrafter"/>
</dbReference>
<evidence type="ECO:0000259" key="15">
    <source>
        <dbReference type="SMART" id="SM00478"/>
    </source>
</evidence>
<dbReference type="InterPro" id="IPR004036">
    <property type="entry name" value="Endonuclease-III-like_CS2"/>
</dbReference>
<dbReference type="InterPro" id="IPR015797">
    <property type="entry name" value="NUDIX_hydrolase-like_dom_sf"/>
</dbReference>
<comment type="similarity">
    <text evidence="3">Belongs to the Nth/MutY family.</text>
</comment>
<dbReference type="Gene3D" id="1.10.1670.10">
    <property type="entry name" value="Helix-hairpin-Helix base-excision DNA repair enzymes (C-terminal)"/>
    <property type="match status" value="1"/>
</dbReference>
<dbReference type="EMBL" id="WHUW01000003">
    <property type="protein sequence ID" value="KAF8448666.1"/>
    <property type="molecule type" value="Genomic_DNA"/>
</dbReference>
<dbReference type="InterPro" id="IPR003651">
    <property type="entry name" value="Endonuclease3_FeS-loop_motif"/>
</dbReference>
<evidence type="ECO:0000256" key="8">
    <source>
        <dbReference type="ARBA" id="ARBA00022763"/>
    </source>
</evidence>
<evidence type="ECO:0000256" key="12">
    <source>
        <dbReference type="ARBA" id="ARBA00023204"/>
    </source>
</evidence>
<evidence type="ECO:0000313" key="17">
    <source>
        <dbReference type="Proteomes" id="UP001194468"/>
    </source>
</evidence>
<dbReference type="Pfam" id="PF00730">
    <property type="entry name" value="HhH-GPD"/>
    <property type="match status" value="1"/>
</dbReference>
<sequence length="541" mass="59672">MPKRKRTRTNTDTDISEFLEVSDGSYCEAPKPQSKKTRQARKVTSKRARPSATAMGTITIAQEGVEPSMSNPKATHPTSWHVVTGVEPIREALLHWYGQIREVRGMPWRKPFDGSLDAEGRAQRAYEVWVSEVMLQQTQVATVIPYYNNWMAKFPTTKDLAASDIDTVNSLWKGLGYYSRAARLLSGAQKVVKELSGRLPDNAKDMQAKIPGIGRYSAGAICSIAYNQCASVLDGNVIRLLARFLALYAPPKGKQAQDILWAGAEAFVEGSSRPGDVNQALIELGSTVCKVKNPACGDCPLQPWCRAYQKTQSDSDPVMEVADIEESCILCDPLPADEPDTALVTIYPMKVERKKAREELDSVNAIEWRTADDSERFFLLVRRPEGGLLAGLHEFPTVPNISGASATAAKVAEIPNSLLESGDDKDKDSAQGEMRIVHVKPAGDVVHVFSHIRKTYRVQWVLMKGGGDEPPKLLQKSDSPMKGRNKVAQKSNRKHLEVSEDSEAGKVSAADLARWVPLHQVEQANIGTGVVKVWKLLQTLW</sequence>
<keyword evidence="9" id="KW-0378">Hydrolase</keyword>
<feature type="compositionally biased region" description="Basic residues" evidence="14">
    <location>
        <begin position="33"/>
        <end position="49"/>
    </location>
</feature>
<comment type="catalytic activity">
    <reaction evidence="1">
        <text>Hydrolyzes free adenine bases from 7,8-dihydro-8-oxoguanine:adenine mismatched double-stranded DNA, leaving an apurinic site.</text>
        <dbReference type="EC" id="3.2.2.31"/>
    </reaction>
</comment>
<dbReference type="GO" id="GO:0046872">
    <property type="term" value="F:metal ion binding"/>
    <property type="evidence" value="ECO:0007669"/>
    <property type="project" value="UniProtKB-KW"/>
</dbReference>
<keyword evidence="11" id="KW-0411">Iron-sulfur</keyword>
<dbReference type="GO" id="GO:0051539">
    <property type="term" value="F:4 iron, 4 sulfur cluster binding"/>
    <property type="evidence" value="ECO:0007669"/>
    <property type="project" value="UniProtKB-KW"/>
</dbReference>
<evidence type="ECO:0000256" key="6">
    <source>
        <dbReference type="ARBA" id="ARBA00022485"/>
    </source>
</evidence>
<feature type="region of interest" description="Disordered" evidence="14">
    <location>
        <begin position="469"/>
        <end position="503"/>
    </location>
</feature>
<dbReference type="PROSITE" id="PS00764">
    <property type="entry name" value="ENDONUCLEASE_III_1"/>
    <property type="match status" value="1"/>
</dbReference>
<dbReference type="SMART" id="SM00478">
    <property type="entry name" value="ENDO3c"/>
    <property type="match status" value="1"/>
</dbReference>
<keyword evidence="10" id="KW-0408">Iron</keyword>
<protein>
    <recommendedName>
        <fullName evidence="5">Adenine DNA glycosylase</fullName>
        <ecNumber evidence="4">3.2.2.31</ecNumber>
    </recommendedName>
</protein>
<keyword evidence="7" id="KW-0479">Metal-binding</keyword>
<evidence type="ECO:0000256" key="11">
    <source>
        <dbReference type="ARBA" id="ARBA00023014"/>
    </source>
</evidence>
<dbReference type="GO" id="GO:0032357">
    <property type="term" value="F:oxidized purine DNA binding"/>
    <property type="evidence" value="ECO:0007669"/>
    <property type="project" value="TreeGrafter"/>
</dbReference>
<dbReference type="Gene3D" id="1.10.340.30">
    <property type="entry name" value="Hypothetical protein, domain 2"/>
    <property type="match status" value="1"/>
</dbReference>
<evidence type="ECO:0000256" key="9">
    <source>
        <dbReference type="ARBA" id="ARBA00022801"/>
    </source>
</evidence>
<keyword evidence="13" id="KW-0326">Glycosidase</keyword>
<dbReference type="Pfam" id="PF14815">
    <property type="entry name" value="NUDIX_4"/>
    <property type="match status" value="1"/>
</dbReference>
<evidence type="ECO:0000256" key="3">
    <source>
        <dbReference type="ARBA" id="ARBA00008343"/>
    </source>
</evidence>
<evidence type="ECO:0000256" key="13">
    <source>
        <dbReference type="ARBA" id="ARBA00023295"/>
    </source>
</evidence>
<dbReference type="InterPro" id="IPR029119">
    <property type="entry name" value="MutY_C"/>
</dbReference>
<evidence type="ECO:0000256" key="14">
    <source>
        <dbReference type="SAM" id="MobiDB-lite"/>
    </source>
</evidence>
<dbReference type="AlphaFoldDB" id="A0AAD4GJ88"/>
<dbReference type="FunFam" id="1.10.340.30:FF:000002">
    <property type="entry name" value="Adenine DNA glycosylase"/>
    <property type="match status" value="1"/>
</dbReference>
<feature type="region of interest" description="Disordered" evidence="14">
    <location>
        <begin position="24"/>
        <end position="55"/>
    </location>
</feature>
<dbReference type="InterPro" id="IPR023170">
    <property type="entry name" value="HhH_base_excis_C"/>
</dbReference>
<evidence type="ECO:0000256" key="4">
    <source>
        <dbReference type="ARBA" id="ARBA00012045"/>
    </source>
</evidence>
<dbReference type="PROSITE" id="PS01155">
    <property type="entry name" value="ENDONUCLEASE_III_2"/>
    <property type="match status" value="1"/>
</dbReference>
<keyword evidence="17" id="KW-1185">Reference proteome</keyword>
<evidence type="ECO:0000256" key="5">
    <source>
        <dbReference type="ARBA" id="ARBA00022023"/>
    </source>
</evidence>
<dbReference type="EC" id="3.2.2.31" evidence="4"/>